<dbReference type="OrthoDB" id="6430425at2759"/>
<name>A0A8X7CIG4_9ARAC</name>
<organism evidence="3 4">
    <name type="scientific">Trichonephila inaurata madagascariensis</name>
    <dbReference type="NCBI Taxonomy" id="2747483"/>
    <lineage>
        <taxon>Eukaryota</taxon>
        <taxon>Metazoa</taxon>
        <taxon>Ecdysozoa</taxon>
        <taxon>Arthropoda</taxon>
        <taxon>Chelicerata</taxon>
        <taxon>Arachnida</taxon>
        <taxon>Araneae</taxon>
        <taxon>Araneomorphae</taxon>
        <taxon>Entelegynae</taxon>
        <taxon>Araneoidea</taxon>
        <taxon>Nephilidae</taxon>
        <taxon>Trichonephila</taxon>
        <taxon>Trichonephila inaurata</taxon>
    </lineage>
</organism>
<feature type="transmembrane region" description="Helical" evidence="2">
    <location>
        <begin position="114"/>
        <end position="134"/>
    </location>
</feature>
<gene>
    <name evidence="3" type="primary">AVEN_106935_1</name>
    <name evidence="3" type="ORF">TNIN_228861</name>
</gene>
<dbReference type="InterPro" id="IPR015943">
    <property type="entry name" value="WD40/YVTN_repeat-like_dom_sf"/>
</dbReference>
<dbReference type="Proteomes" id="UP000886998">
    <property type="component" value="Unassembled WGS sequence"/>
</dbReference>
<sequence>MPRGINFQLVFTEKNRQYFVLPDRALTLLAMHRFELKHIAELLWKGSTTNEERTPIISKDIKVPDSGSIAKESSMNEMSDSKSCNQKPVGTGDDSCEQQQGADVLPKMTLLRKLCFFLSLNGGVVYVAALLWWIPCKHPLCSTPQNWTMNLSDHTLTTNMETKSTKLSSSVFFGFSDESGGKLTSLSVMNGAMQWNRTTENILRNVFCDLNTFGAGNDDVPDCIVTAYNYIGAFNASTGHTLWERNITNPSDETIHIVASAKNTSKGSYILAVSDEYLMSFHSKNGTLMSVSEIPCSWTVDVKLVGPWQFDGNDTQWTLICEFGDSVEVWTFREAEVLSPPEEPEELNDVGFTLLFSRGSNVGSIDLAGDVTRTPNSLALSWADIVVMVTNEAPFHHLQKTWERRFTGPLGDSLIVTRKKMLMGHRGIKGRTRFYHPSERHKNKNELMLMTSLTALLDKSQDSCTQNSWWLMKCEVGFLA</sequence>
<keyword evidence="2" id="KW-0472">Membrane</keyword>
<evidence type="ECO:0000313" key="4">
    <source>
        <dbReference type="Proteomes" id="UP000886998"/>
    </source>
</evidence>
<keyword evidence="2" id="KW-0812">Transmembrane</keyword>
<evidence type="ECO:0000256" key="1">
    <source>
        <dbReference type="SAM" id="MobiDB-lite"/>
    </source>
</evidence>
<feature type="non-terminal residue" evidence="3">
    <location>
        <position position="1"/>
    </location>
</feature>
<dbReference type="Gene3D" id="2.130.10.10">
    <property type="entry name" value="YVTN repeat-like/Quinoprotein amine dehydrogenase"/>
    <property type="match status" value="1"/>
</dbReference>
<keyword evidence="4" id="KW-1185">Reference proteome</keyword>
<feature type="compositionally biased region" description="Polar residues" evidence="1">
    <location>
        <begin position="71"/>
        <end position="88"/>
    </location>
</feature>
<evidence type="ECO:0000313" key="3">
    <source>
        <dbReference type="EMBL" id="GFY68316.1"/>
    </source>
</evidence>
<evidence type="ECO:0000256" key="2">
    <source>
        <dbReference type="SAM" id="Phobius"/>
    </source>
</evidence>
<dbReference type="AlphaFoldDB" id="A0A8X7CIG4"/>
<comment type="caution">
    <text evidence="3">The sequence shown here is derived from an EMBL/GenBank/DDBJ whole genome shotgun (WGS) entry which is preliminary data.</text>
</comment>
<dbReference type="InterPro" id="IPR011047">
    <property type="entry name" value="Quinoprotein_ADH-like_sf"/>
</dbReference>
<feature type="region of interest" description="Disordered" evidence="1">
    <location>
        <begin position="66"/>
        <end position="95"/>
    </location>
</feature>
<protein>
    <submittedName>
        <fullName evidence="3">Uncharacterized protein</fullName>
    </submittedName>
</protein>
<proteinExistence type="predicted"/>
<keyword evidence="2" id="KW-1133">Transmembrane helix</keyword>
<accession>A0A8X7CIG4</accession>
<dbReference type="EMBL" id="BMAV01016988">
    <property type="protein sequence ID" value="GFY68316.1"/>
    <property type="molecule type" value="Genomic_DNA"/>
</dbReference>
<reference evidence="3" key="1">
    <citation type="submission" date="2020-08" db="EMBL/GenBank/DDBJ databases">
        <title>Multicomponent nature underlies the extraordinary mechanical properties of spider dragline silk.</title>
        <authorList>
            <person name="Kono N."/>
            <person name="Nakamura H."/>
            <person name="Mori M."/>
            <person name="Yoshida Y."/>
            <person name="Ohtoshi R."/>
            <person name="Malay A.D."/>
            <person name="Moran D.A.P."/>
            <person name="Tomita M."/>
            <person name="Numata K."/>
            <person name="Arakawa K."/>
        </authorList>
    </citation>
    <scope>NUCLEOTIDE SEQUENCE</scope>
</reference>
<dbReference type="SUPFAM" id="SSF50998">
    <property type="entry name" value="Quinoprotein alcohol dehydrogenase-like"/>
    <property type="match status" value="1"/>
</dbReference>